<organism evidence="5 6">
    <name type="scientific">Trifolium medium</name>
    <dbReference type="NCBI Taxonomy" id="97028"/>
    <lineage>
        <taxon>Eukaryota</taxon>
        <taxon>Viridiplantae</taxon>
        <taxon>Streptophyta</taxon>
        <taxon>Embryophyta</taxon>
        <taxon>Tracheophyta</taxon>
        <taxon>Spermatophyta</taxon>
        <taxon>Magnoliopsida</taxon>
        <taxon>eudicotyledons</taxon>
        <taxon>Gunneridae</taxon>
        <taxon>Pentapetalae</taxon>
        <taxon>rosids</taxon>
        <taxon>fabids</taxon>
        <taxon>Fabales</taxon>
        <taxon>Fabaceae</taxon>
        <taxon>Papilionoideae</taxon>
        <taxon>50 kb inversion clade</taxon>
        <taxon>NPAAA clade</taxon>
        <taxon>Hologalegina</taxon>
        <taxon>IRL clade</taxon>
        <taxon>Trifolieae</taxon>
        <taxon>Trifolium</taxon>
    </lineage>
</organism>
<dbReference type="PANTHER" id="PTHR11761:SF8">
    <property type="entry name" value="LARGE RIBOSOMAL SUBUNIT PROTEIN UL14"/>
    <property type="match status" value="1"/>
</dbReference>
<sequence length="113" mass="12521">MSKRARGGSIGNKFLMSLGIKGRLNYLPSTCVGDMVMATVKKGKLDLRKKDLPAIIVRQCKPWRRKNGLFMYFEDNVGVIVNRKGEMKGSALDQLISSVTIFGQGCKCCQCLC</sequence>
<protein>
    <submittedName>
        <fullName evidence="5">60S ribosomal protein L23-like</fullName>
    </submittedName>
</protein>
<dbReference type="SUPFAM" id="SSF50193">
    <property type="entry name" value="Ribosomal protein L14"/>
    <property type="match status" value="1"/>
</dbReference>
<name>A0A392MCV1_9FABA</name>
<accession>A0A392MCV1</accession>
<keyword evidence="6" id="KW-1185">Reference proteome</keyword>
<evidence type="ECO:0000256" key="3">
    <source>
        <dbReference type="ARBA" id="ARBA00023274"/>
    </source>
</evidence>
<evidence type="ECO:0000256" key="4">
    <source>
        <dbReference type="RuleBase" id="RU003949"/>
    </source>
</evidence>
<reference evidence="5 6" key="1">
    <citation type="journal article" date="2018" name="Front. Plant Sci.">
        <title>Red Clover (Trifolium pratense) and Zigzag Clover (T. medium) - A Picture of Genomic Similarities and Differences.</title>
        <authorList>
            <person name="Dluhosova J."/>
            <person name="Istvanek J."/>
            <person name="Nedelnik J."/>
            <person name="Repkova J."/>
        </authorList>
    </citation>
    <scope>NUCLEOTIDE SEQUENCE [LARGE SCALE GENOMIC DNA]</scope>
    <source>
        <strain evidence="6">cv. 10/8</strain>
        <tissue evidence="5">Leaf</tissue>
    </source>
</reference>
<dbReference type="CDD" id="cd00337">
    <property type="entry name" value="Ribosomal_uL14"/>
    <property type="match status" value="1"/>
</dbReference>
<dbReference type="GO" id="GO:0070180">
    <property type="term" value="F:large ribosomal subunit rRNA binding"/>
    <property type="evidence" value="ECO:0007669"/>
    <property type="project" value="TreeGrafter"/>
</dbReference>
<dbReference type="AlphaFoldDB" id="A0A392MCV1"/>
<dbReference type="SMART" id="SM01374">
    <property type="entry name" value="Ribosomal_L14"/>
    <property type="match status" value="1"/>
</dbReference>
<dbReference type="PANTHER" id="PTHR11761">
    <property type="entry name" value="50S/60S RIBOSOMAL PROTEIN L14/L23"/>
    <property type="match status" value="1"/>
</dbReference>
<dbReference type="InterPro" id="IPR000218">
    <property type="entry name" value="Ribosomal_uL14"/>
</dbReference>
<dbReference type="InterPro" id="IPR036853">
    <property type="entry name" value="Ribosomal_uL14_sf"/>
</dbReference>
<proteinExistence type="inferred from homology"/>
<dbReference type="InterPro" id="IPR019972">
    <property type="entry name" value="Ribosomal_uL14_CS"/>
</dbReference>
<dbReference type="GO" id="GO:0006412">
    <property type="term" value="P:translation"/>
    <property type="evidence" value="ECO:0007669"/>
    <property type="project" value="InterPro"/>
</dbReference>
<evidence type="ECO:0000256" key="2">
    <source>
        <dbReference type="ARBA" id="ARBA00022980"/>
    </source>
</evidence>
<dbReference type="GO" id="GO:0022625">
    <property type="term" value="C:cytosolic large ribosomal subunit"/>
    <property type="evidence" value="ECO:0007669"/>
    <property type="project" value="TreeGrafter"/>
</dbReference>
<dbReference type="GO" id="GO:0003735">
    <property type="term" value="F:structural constituent of ribosome"/>
    <property type="evidence" value="ECO:0007669"/>
    <property type="project" value="InterPro"/>
</dbReference>
<dbReference type="EMBL" id="LXQA010008300">
    <property type="protein sequence ID" value="MCH85332.1"/>
    <property type="molecule type" value="Genomic_DNA"/>
</dbReference>
<gene>
    <name evidence="5" type="ORF">A2U01_0006176</name>
</gene>
<keyword evidence="3 4" id="KW-0687">Ribonucleoprotein</keyword>
<evidence type="ECO:0000313" key="6">
    <source>
        <dbReference type="Proteomes" id="UP000265520"/>
    </source>
</evidence>
<evidence type="ECO:0000256" key="1">
    <source>
        <dbReference type="ARBA" id="ARBA00010745"/>
    </source>
</evidence>
<feature type="non-terminal residue" evidence="5">
    <location>
        <position position="113"/>
    </location>
</feature>
<keyword evidence="2 4" id="KW-0689">Ribosomal protein</keyword>
<dbReference type="Gene3D" id="2.40.150.20">
    <property type="entry name" value="Ribosomal protein L14"/>
    <property type="match status" value="1"/>
</dbReference>
<evidence type="ECO:0000313" key="5">
    <source>
        <dbReference type="EMBL" id="MCH85332.1"/>
    </source>
</evidence>
<comment type="similarity">
    <text evidence="1 4">Belongs to the universal ribosomal protein uL14 family.</text>
</comment>
<dbReference type="PROSITE" id="PS00049">
    <property type="entry name" value="RIBOSOMAL_L14"/>
    <property type="match status" value="1"/>
</dbReference>
<dbReference type="Pfam" id="PF00238">
    <property type="entry name" value="Ribosomal_L14"/>
    <property type="match status" value="1"/>
</dbReference>
<dbReference type="Proteomes" id="UP000265520">
    <property type="component" value="Unassembled WGS sequence"/>
</dbReference>
<comment type="caution">
    <text evidence="5">The sequence shown here is derived from an EMBL/GenBank/DDBJ whole genome shotgun (WGS) entry which is preliminary data.</text>
</comment>